<dbReference type="EMBL" id="SSTE01007279">
    <property type="protein sequence ID" value="KAA0057101.1"/>
    <property type="molecule type" value="Genomic_DNA"/>
</dbReference>
<dbReference type="EMBL" id="SSTD01006130">
    <property type="protein sequence ID" value="TYK20636.1"/>
    <property type="molecule type" value="Genomic_DNA"/>
</dbReference>
<comment type="caution">
    <text evidence="2">The sequence shown here is derived from an EMBL/GenBank/DDBJ whole genome shotgun (WGS) entry which is preliminary data.</text>
</comment>
<organism evidence="2 4">
    <name type="scientific">Cucumis melo var. makuwa</name>
    <name type="common">Oriental melon</name>
    <dbReference type="NCBI Taxonomy" id="1194695"/>
    <lineage>
        <taxon>Eukaryota</taxon>
        <taxon>Viridiplantae</taxon>
        <taxon>Streptophyta</taxon>
        <taxon>Embryophyta</taxon>
        <taxon>Tracheophyta</taxon>
        <taxon>Spermatophyta</taxon>
        <taxon>Magnoliopsida</taxon>
        <taxon>eudicotyledons</taxon>
        <taxon>Gunneridae</taxon>
        <taxon>Pentapetalae</taxon>
        <taxon>rosids</taxon>
        <taxon>fabids</taxon>
        <taxon>Cucurbitales</taxon>
        <taxon>Cucurbitaceae</taxon>
        <taxon>Benincaseae</taxon>
        <taxon>Cucumis</taxon>
    </lineage>
</organism>
<protein>
    <submittedName>
        <fullName evidence="2">Transposon Tf2-1 polyprotein isoform X1</fullName>
    </submittedName>
</protein>
<reference evidence="4 5" key="1">
    <citation type="submission" date="2019-08" db="EMBL/GenBank/DDBJ databases">
        <title>Draft genome sequences of two oriental melons (Cucumis melo L. var makuwa).</title>
        <authorList>
            <person name="Kwon S.-Y."/>
        </authorList>
    </citation>
    <scope>NUCLEOTIDE SEQUENCE [LARGE SCALE GENOMIC DNA]</scope>
    <source>
        <strain evidence="5">cv. Chang Bougi</strain>
        <strain evidence="4">cv. SW 3</strain>
        <tissue evidence="2">Leaf</tissue>
    </source>
</reference>
<dbReference type="AlphaFoldDB" id="A0A5A7UUC3"/>
<evidence type="ECO:0000313" key="2">
    <source>
        <dbReference type="EMBL" id="KAA0057101.1"/>
    </source>
</evidence>
<evidence type="ECO:0000256" key="1">
    <source>
        <dbReference type="SAM" id="MobiDB-lite"/>
    </source>
</evidence>
<gene>
    <name evidence="3" type="ORF">E5676_scaffold480G00180</name>
    <name evidence="2" type="ORF">E6C27_scaffold96G002950</name>
</gene>
<evidence type="ECO:0000313" key="3">
    <source>
        <dbReference type="EMBL" id="TYK20636.1"/>
    </source>
</evidence>
<dbReference type="Proteomes" id="UP000321393">
    <property type="component" value="Unassembled WGS sequence"/>
</dbReference>
<feature type="region of interest" description="Disordered" evidence="1">
    <location>
        <begin position="79"/>
        <end position="103"/>
    </location>
</feature>
<name>A0A5A7UUC3_CUCMM</name>
<dbReference type="Proteomes" id="UP000321947">
    <property type="component" value="Unassembled WGS sequence"/>
</dbReference>
<feature type="compositionally biased region" description="Basic and acidic residues" evidence="1">
    <location>
        <begin position="91"/>
        <end position="103"/>
    </location>
</feature>
<evidence type="ECO:0000313" key="5">
    <source>
        <dbReference type="Proteomes" id="UP000321947"/>
    </source>
</evidence>
<sequence length="241" mass="27465">MTHKHFEEKLDAFDPEISGMRVELHKLPAIEENFMTRVKSIKRLGVQAKKHKKLLMMYVEGLSKGHSITVGGLEESLSKGKSIESNVEGGETSKNKDKSRGDEGIHKLMDSEKMTIPVISFDGTTLDWYQSQEERESFKDLLEFKQRLMTRLRSVREGSICGRFLGDNSGGESKFVQQIGSSILQLPKEVLEETFMNGLSPWINTKVECWEPIGLVKTMKLAQRVENRETMQKKTGFGKFF</sequence>
<evidence type="ECO:0000313" key="4">
    <source>
        <dbReference type="Proteomes" id="UP000321393"/>
    </source>
</evidence>
<proteinExistence type="predicted"/>
<accession>A0A5A7UUC3</accession>